<evidence type="ECO:0000256" key="2">
    <source>
        <dbReference type="ARBA" id="ARBA00022448"/>
    </source>
</evidence>
<evidence type="ECO:0000259" key="5">
    <source>
        <dbReference type="PROSITE" id="PS50893"/>
    </source>
</evidence>
<evidence type="ECO:0000256" key="1">
    <source>
        <dbReference type="ARBA" id="ARBA00005417"/>
    </source>
</evidence>
<dbReference type="GO" id="GO:0098796">
    <property type="term" value="C:membrane protein complex"/>
    <property type="evidence" value="ECO:0007669"/>
    <property type="project" value="UniProtKB-ARBA"/>
</dbReference>
<dbReference type="SUPFAM" id="SSF52540">
    <property type="entry name" value="P-loop containing nucleoside triphosphate hydrolases"/>
    <property type="match status" value="1"/>
</dbReference>
<dbReference type="RefSeq" id="WP_141283106.1">
    <property type="nucleotide sequence ID" value="NZ_BAAAWK010000001.1"/>
</dbReference>
<protein>
    <submittedName>
        <fullName evidence="6">Macrolide ABC transporter ATP-binding protein</fullName>
    </submittedName>
</protein>
<keyword evidence="3" id="KW-0547">Nucleotide-binding</keyword>
<proteinExistence type="inferred from homology"/>
<dbReference type="InterPro" id="IPR017911">
    <property type="entry name" value="MacB-like_ATP-bd"/>
</dbReference>
<dbReference type="PANTHER" id="PTHR42798:SF2">
    <property type="entry name" value="ABC TRANSPORTER ATP-BINDING PROTEIN MG467-RELATED"/>
    <property type="match status" value="1"/>
</dbReference>
<gene>
    <name evidence="6" type="ORF">AAU01_15830</name>
</gene>
<dbReference type="InterPro" id="IPR003439">
    <property type="entry name" value="ABC_transporter-like_ATP-bd"/>
</dbReference>
<dbReference type="GeneID" id="97300161"/>
<dbReference type="InterPro" id="IPR003593">
    <property type="entry name" value="AAA+_ATPase"/>
</dbReference>
<comment type="caution">
    <text evidence="6">The sequence shown here is derived from an EMBL/GenBank/DDBJ whole genome shotgun (WGS) entry which is preliminary data.</text>
</comment>
<dbReference type="EMBL" id="BJMD01000008">
    <property type="protein sequence ID" value="GEB18828.1"/>
    <property type="molecule type" value="Genomic_DNA"/>
</dbReference>
<evidence type="ECO:0000256" key="4">
    <source>
        <dbReference type="ARBA" id="ARBA00022840"/>
    </source>
</evidence>
<dbReference type="AlphaFoldDB" id="A0A4Y3NID8"/>
<comment type="similarity">
    <text evidence="1">Belongs to the ABC transporter superfamily.</text>
</comment>
<dbReference type="PANTHER" id="PTHR42798">
    <property type="entry name" value="LIPOPROTEIN-RELEASING SYSTEM ATP-BINDING PROTEIN LOLD"/>
    <property type="match status" value="1"/>
</dbReference>
<dbReference type="InterPro" id="IPR017871">
    <property type="entry name" value="ABC_transporter-like_CS"/>
</dbReference>
<dbReference type="Pfam" id="PF00005">
    <property type="entry name" value="ABC_tran"/>
    <property type="match status" value="1"/>
</dbReference>
<dbReference type="Gene3D" id="3.40.50.300">
    <property type="entry name" value="P-loop containing nucleotide triphosphate hydrolases"/>
    <property type="match status" value="1"/>
</dbReference>
<dbReference type="SMART" id="SM00382">
    <property type="entry name" value="AAA"/>
    <property type="match status" value="1"/>
</dbReference>
<dbReference type="GO" id="GO:0005524">
    <property type="term" value="F:ATP binding"/>
    <property type="evidence" value="ECO:0007669"/>
    <property type="project" value="UniProtKB-KW"/>
</dbReference>
<keyword evidence="7" id="KW-1185">Reference proteome</keyword>
<dbReference type="GO" id="GO:0016887">
    <property type="term" value="F:ATP hydrolysis activity"/>
    <property type="evidence" value="ECO:0007669"/>
    <property type="project" value="InterPro"/>
</dbReference>
<sequence length="230" mass="25348">MIVVKDLVRQFKSGDRTIKPVNGVSFELEKGTLASIVGKSGSGKSTLLSLLGALDKPTSGDVVVDGVSLAGLPDGKLTEYRRRDIGFVFQQFNLIPNLSAVDNVMLPMEFAGVRKAARLQQAKELLEQVQLDPEKHSRRTNRLSGGEQQRVAIARALANQPKLILADEPTGNLDEQTGEHIIELLSSLSRDHNTTILVVTHDRSLAQKTERCFRLQQGRLTEEVRTGSRR</sequence>
<dbReference type="PROSITE" id="PS00211">
    <property type="entry name" value="ABC_TRANSPORTER_1"/>
    <property type="match status" value="1"/>
</dbReference>
<name>A0A4Y3NID8_PAEAU</name>
<dbReference type="PROSITE" id="PS50893">
    <property type="entry name" value="ABC_TRANSPORTER_2"/>
    <property type="match status" value="1"/>
</dbReference>
<evidence type="ECO:0000313" key="6">
    <source>
        <dbReference type="EMBL" id="GEB18828.1"/>
    </source>
</evidence>
<dbReference type="Proteomes" id="UP000317715">
    <property type="component" value="Unassembled WGS sequence"/>
</dbReference>
<dbReference type="GO" id="GO:0022857">
    <property type="term" value="F:transmembrane transporter activity"/>
    <property type="evidence" value="ECO:0007669"/>
    <property type="project" value="UniProtKB-ARBA"/>
</dbReference>
<dbReference type="InterPro" id="IPR027417">
    <property type="entry name" value="P-loop_NTPase"/>
</dbReference>
<evidence type="ECO:0000313" key="7">
    <source>
        <dbReference type="Proteomes" id="UP000317715"/>
    </source>
</evidence>
<dbReference type="OrthoDB" id="9778572at2"/>
<feature type="domain" description="ABC transporter" evidence="5">
    <location>
        <begin position="2"/>
        <end position="230"/>
    </location>
</feature>
<accession>A0A4Y3NID8</accession>
<organism evidence="6 7">
    <name type="scientific">Paenarthrobacter aurescens</name>
    <name type="common">Arthrobacter aurescens</name>
    <dbReference type="NCBI Taxonomy" id="43663"/>
    <lineage>
        <taxon>Bacteria</taxon>
        <taxon>Bacillati</taxon>
        <taxon>Actinomycetota</taxon>
        <taxon>Actinomycetes</taxon>
        <taxon>Micrococcales</taxon>
        <taxon>Micrococcaceae</taxon>
        <taxon>Paenarthrobacter</taxon>
    </lineage>
</organism>
<evidence type="ECO:0000256" key="3">
    <source>
        <dbReference type="ARBA" id="ARBA00022741"/>
    </source>
</evidence>
<keyword evidence="2" id="KW-0813">Transport</keyword>
<dbReference type="FunFam" id="3.40.50.300:FF:000032">
    <property type="entry name" value="Export ABC transporter ATP-binding protein"/>
    <property type="match status" value="1"/>
</dbReference>
<dbReference type="CDD" id="cd03255">
    <property type="entry name" value="ABC_MJ0796_LolCDE_FtsE"/>
    <property type="match status" value="1"/>
</dbReference>
<reference evidence="6 7" key="1">
    <citation type="submission" date="2019-06" db="EMBL/GenBank/DDBJ databases">
        <title>Whole genome shotgun sequence of Paenarthrobacter aurescens NBRC 12136.</title>
        <authorList>
            <person name="Hosoyama A."/>
            <person name="Uohara A."/>
            <person name="Ohji S."/>
            <person name="Ichikawa N."/>
        </authorList>
    </citation>
    <scope>NUCLEOTIDE SEQUENCE [LARGE SCALE GENOMIC DNA]</scope>
    <source>
        <strain evidence="6 7">NBRC 12136</strain>
    </source>
</reference>
<keyword evidence="4 6" id="KW-0067">ATP-binding</keyword>